<comment type="catalytic activity">
    <reaction evidence="1">
        <text>ATP + protein L-histidine = ADP + protein N-phospho-L-histidine.</text>
        <dbReference type="EC" id="2.7.13.3"/>
    </reaction>
</comment>
<feature type="coiled-coil region" evidence="16">
    <location>
        <begin position="138"/>
        <end position="169"/>
    </location>
</feature>
<comment type="function">
    <text evidence="14">Member of the two-component regulatory system NreB/NreC involved in the control of dissimilatory nitrate/nitrite reduction in response to oxygen. NreB functions as a direct oxygen sensor histidine kinase which is autophosphorylated, in the absence of oxygen, probably at the conserved histidine residue, and transfers its phosphate group probably to a conserved aspartate residue of NreC. NreB/NreC activates the expression of the nitrate (narGHJI) and nitrite (nir) reductase operons, as well as the putative nitrate transporter gene narT.</text>
</comment>
<evidence type="ECO:0000256" key="16">
    <source>
        <dbReference type="SAM" id="Coils"/>
    </source>
</evidence>
<keyword evidence="16" id="KW-0175">Coiled coil</keyword>
<evidence type="ECO:0000256" key="12">
    <source>
        <dbReference type="ARBA" id="ARBA00023012"/>
    </source>
</evidence>
<dbReference type="GO" id="GO:0046872">
    <property type="term" value="F:metal ion binding"/>
    <property type="evidence" value="ECO:0007669"/>
    <property type="project" value="UniProtKB-KW"/>
</dbReference>
<dbReference type="PANTHER" id="PTHR24421">
    <property type="entry name" value="NITRATE/NITRITE SENSOR PROTEIN NARX-RELATED"/>
    <property type="match status" value="1"/>
</dbReference>
<dbReference type="Gene3D" id="1.20.5.1930">
    <property type="match status" value="1"/>
</dbReference>
<dbReference type="InterPro" id="IPR005467">
    <property type="entry name" value="His_kinase_dom"/>
</dbReference>
<evidence type="ECO:0000256" key="9">
    <source>
        <dbReference type="ARBA" id="ARBA00022723"/>
    </source>
</evidence>
<feature type="transmembrane region" description="Helical" evidence="17">
    <location>
        <begin position="62"/>
        <end position="89"/>
    </location>
</feature>
<evidence type="ECO:0000256" key="13">
    <source>
        <dbReference type="ARBA" id="ARBA00023014"/>
    </source>
</evidence>
<dbReference type="GO" id="GO:0046983">
    <property type="term" value="F:protein dimerization activity"/>
    <property type="evidence" value="ECO:0007669"/>
    <property type="project" value="InterPro"/>
</dbReference>
<keyword evidence="17" id="KW-0472">Membrane</keyword>
<dbReference type="InterPro" id="IPR011712">
    <property type="entry name" value="Sig_transdc_His_kin_sub3_dim/P"/>
</dbReference>
<dbReference type="GO" id="GO:0051539">
    <property type="term" value="F:4 iron, 4 sulfur cluster binding"/>
    <property type="evidence" value="ECO:0007669"/>
    <property type="project" value="UniProtKB-KW"/>
</dbReference>
<accession>A0A154MQ59</accession>
<keyword evidence="9" id="KW-0479">Metal-binding</keyword>
<feature type="transmembrane region" description="Helical" evidence="17">
    <location>
        <begin position="95"/>
        <end position="114"/>
    </location>
</feature>
<evidence type="ECO:0000313" key="19">
    <source>
        <dbReference type="EMBL" id="KZB86073.1"/>
    </source>
</evidence>
<dbReference type="GO" id="GO:0000155">
    <property type="term" value="F:phosphorelay sensor kinase activity"/>
    <property type="evidence" value="ECO:0007669"/>
    <property type="project" value="InterPro"/>
</dbReference>
<evidence type="ECO:0000256" key="15">
    <source>
        <dbReference type="ARBA" id="ARBA00030800"/>
    </source>
</evidence>
<keyword evidence="6" id="KW-0004">4Fe-4S</keyword>
<keyword evidence="12" id="KW-0902">Two-component regulatory system</keyword>
<feature type="transmembrane region" description="Helical" evidence="17">
    <location>
        <begin position="33"/>
        <end position="50"/>
    </location>
</feature>
<evidence type="ECO:0000256" key="5">
    <source>
        <dbReference type="ARBA" id="ARBA00017322"/>
    </source>
</evidence>
<protein>
    <recommendedName>
        <fullName evidence="5">Oxygen sensor histidine kinase NreB</fullName>
        <ecNumber evidence="4">2.7.13.3</ecNumber>
    </recommendedName>
    <alternativeName>
        <fullName evidence="15">Nitrogen regulation protein B</fullName>
    </alternativeName>
</protein>
<evidence type="ECO:0000256" key="11">
    <source>
        <dbReference type="ARBA" id="ARBA00023004"/>
    </source>
</evidence>
<evidence type="ECO:0000256" key="6">
    <source>
        <dbReference type="ARBA" id="ARBA00022485"/>
    </source>
</evidence>
<dbReference type="InterPro" id="IPR004358">
    <property type="entry name" value="Sig_transdc_His_kin-like_C"/>
</dbReference>
<evidence type="ECO:0000313" key="20">
    <source>
        <dbReference type="EMBL" id="OKA04965.1"/>
    </source>
</evidence>
<dbReference type="CDD" id="cd16917">
    <property type="entry name" value="HATPase_UhpB-NarQ-NarX-like"/>
    <property type="match status" value="1"/>
</dbReference>
<sequence length="369" mass="39158">MSVNRALAVLTVVAYVTLPLGSAKYETLVLPTLLVGLVYAGIAIAGFPWVQKRGRAFAITYVCVQLPLGFTLFSLSGAAVGAILLLVVLISQTVLLLPLPVAFGVAVVIPLIHLGMEPMDGLREGLGTLAVMVFAAVVTELVQREKRAREELAAAHERLRDYAAQAEQLATTQERNRLARDIHDGLGHHLTVVQMMLQAARAVIGTADTHRVDTMLAKAQDQAREALAEVRRSVSALREPRSEPLTDVLRALADEASAAGVPTGFEVNGTARDARAEVEESLFRAAQEGLTNVRKHARAKTATVVLDYAATDLVRLEVRDDGLGLAGNPLNGNGFGLVGLRERVAGLGGRVAVDSAEGHGLTLTVEVPG</sequence>
<dbReference type="Pfam" id="PF07730">
    <property type="entry name" value="HisKA_3"/>
    <property type="match status" value="1"/>
</dbReference>
<dbReference type="InterPro" id="IPR036890">
    <property type="entry name" value="HATPase_C_sf"/>
</dbReference>
<comment type="subcellular location">
    <subcellularLocation>
        <location evidence="3">Cytoplasm</location>
    </subcellularLocation>
</comment>
<keyword evidence="22" id="KW-1185">Reference proteome</keyword>
<evidence type="ECO:0000256" key="4">
    <source>
        <dbReference type="ARBA" id="ARBA00012438"/>
    </source>
</evidence>
<dbReference type="Proteomes" id="UP000076321">
    <property type="component" value="Unassembled WGS sequence"/>
</dbReference>
<evidence type="ECO:0000256" key="8">
    <source>
        <dbReference type="ARBA" id="ARBA00022679"/>
    </source>
</evidence>
<keyword evidence="7" id="KW-0963">Cytoplasm</keyword>
<reference evidence="19 21" key="1">
    <citation type="submission" date="2015-12" db="EMBL/GenBank/DDBJ databases">
        <title>Amycolatopsis regifaucium genome sequencing and assembly.</title>
        <authorList>
            <person name="Mayilraj S."/>
        </authorList>
    </citation>
    <scope>NUCLEOTIDE SEQUENCE [LARGE SCALE GENOMIC DNA]</scope>
    <source>
        <strain evidence="19 21">GY080</strain>
    </source>
</reference>
<gene>
    <name evidence="20" type="ORF">ATP06_0228280</name>
    <name evidence="19" type="ORF">AVL48_28205</name>
</gene>
<keyword evidence="8" id="KW-0808">Transferase</keyword>
<dbReference type="GO" id="GO:0005737">
    <property type="term" value="C:cytoplasm"/>
    <property type="evidence" value="ECO:0007669"/>
    <property type="project" value="UniProtKB-SubCell"/>
</dbReference>
<dbReference type="Proteomes" id="UP000186883">
    <property type="component" value="Unassembled WGS sequence"/>
</dbReference>
<dbReference type="InterPro" id="IPR050482">
    <property type="entry name" value="Sensor_HK_TwoCompSys"/>
</dbReference>
<dbReference type="Gene3D" id="3.30.565.10">
    <property type="entry name" value="Histidine kinase-like ATPase, C-terminal domain"/>
    <property type="match status" value="1"/>
</dbReference>
<dbReference type="AlphaFoldDB" id="A0A154MQ59"/>
<evidence type="ECO:0000256" key="3">
    <source>
        <dbReference type="ARBA" id="ARBA00004496"/>
    </source>
</evidence>
<dbReference type="GO" id="GO:0016020">
    <property type="term" value="C:membrane"/>
    <property type="evidence" value="ECO:0007669"/>
    <property type="project" value="InterPro"/>
</dbReference>
<dbReference type="PRINTS" id="PR00344">
    <property type="entry name" value="BCTRLSENSOR"/>
</dbReference>
<keyword evidence="17" id="KW-0812">Transmembrane</keyword>
<name>A0A154MQ59_9PSEU</name>
<evidence type="ECO:0000256" key="17">
    <source>
        <dbReference type="SAM" id="Phobius"/>
    </source>
</evidence>
<keyword evidence="17" id="KW-1133">Transmembrane helix</keyword>
<evidence type="ECO:0000256" key="14">
    <source>
        <dbReference type="ARBA" id="ARBA00024827"/>
    </source>
</evidence>
<organism evidence="19 21">
    <name type="scientific">Amycolatopsis regifaucium</name>
    <dbReference type="NCBI Taxonomy" id="546365"/>
    <lineage>
        <taxon>Bacteria</taxon>
        <taxon>Bacillati</taxon>
        <taxon>Actinomycetota</taxon>
        <taxon>Actinomycetes</taxon>
        <taxon>Pseudonocardiales</taxon>
        <taxon>Pseudonocardiaceae</taxon>
        <taxon>Amycolatopsis</taxon>
    </lineage>
</organism>
<dbReference type="SUPFAM" id="SSF55874">
    <property type="entry name" value="ATPase domain of HSP90 chaperone/DNA topoisomerase II/histidine kinase"/>
    <property type="match status" value="1"/>
</dbReference>
<keyword evidence="10 19" id="KW-0418">Kinase</keyword>
<dbReference type="InterPro" id="IPR003594">
    <property type="entry name" value="HATPase_dom"/>
</dbReference>
<feature type="transmembrane region" description="Helical" evidence="17">
    <location>
        <begin position="126"/>
        <end position="142"/>
    </location>
</feature>
<evidence type="ECO:0000313" key="22">
    <source>
        <dbReference type="Proteomes" id="UP000186883"/>
    </source>
</evidence>
<dbReference type="EC" id="2.7.13.3" evidence="4"/>
<dbReference type="PROSITE" id="PS50109">
    <property type="entry name" value="HIS_KIN"/>
    <property type="match status" value="1"/>
</dbReference>
<evidence type="ECO:0000259" key="18">
    <source>
        <dbReference type="PROSITE" id="PS50109"/>
    </source>
</evidence>
<evidence type="ECO:0000256" key="10">
    <source>
        <dbReference type="ARBA" id="ARBA00022777"/>
    </source>
</evidence>
<dbReference type="OrthoDB" id="227596at2"/>
<evidence type="ECO:0000256" key="2">
    <source>
        <dbReference type="ARBA" id="ARBA00001966"/>
    </source>
</evidence>
<evidence type="ECO:0000313" key="21">
    <source>
        <dbReference type="Proteomes" id="UP000076321"/>
    </source>
</evidence>
<keyword evidence="13" id="KW-0411">Iron-sulfur</keyword>
<feature type="domain" description="Histidine kinase" evidence="18">
    <location>
        <begin position="177"/>
        <end position="369"/>
    </location>
</feature>
<evidence type="ECO:0000256" key="1">
    <source>
        <dbReference type="ARBA" id="ARBA00000085"/>
    </source>
</evidence>
<evidence type="ECO:0000256" key="7">
    <source>
        <dbReference type="ARBA" id="ARBA00022490"/>
    </source>
</evidence>
<dbReference type="EMBL" id="LOBU02000019">
    <property type="protein sequence ID" value="OKA04965.1"/>
    <property type="molecule type" value="Genomic_DNA"/>
</dbReference>
<proteinExistence type="predicted"/>
<dbReference type="PANTHER" id="PTHR24421:SF62">
    <property type="entry name" value="SENSORY TRANSDUCTION HISTIDINE KINASE"/>
    <property type="match status" value="1"/>
</dbReference>
<comment type="caution">
    <text evidence="19">The sequence shown here is derived from an EMBL/GenBank/DDBJ whole genome shotgun (WGS) entry which is preliminary data.</text>
</comment>
<dbReference type="EMBL" id="LQCI01000009">
    <property type="protein sequence ID" value="KZB86073.1"/>
    <property type="molecule type" value="Genomic_DNA"/>
</dbReference>
<comment type="cofactor">
    <cofactor evidence="2">
        <name>[4Fe-4S] cluster</name>
        <dbReference type="ChEBI" id="CHEBI:49883"/>
    </cofactor>
</comment>
<keyword evidence="11" id="KW-0408">Iron</keyword>
<reference evidence="20 22" key="2">
    <citation type="submission" date="2016-11" db="EMBL/GenBank/DDBJ databases">
        <title>Genome sequencing of Amycolatopsis regifaucium.</title>
        <authorList>
            <person name="Mayilraj S."/>
            <person name="Kaur N."/>
        </authorList>
    </citation>
    <scope>NUCLEOTIDE SEQUENCE [LARGE SCALE GENOMIC DNA]</scope>
    <source>
        <strain evidence="20 22">GY080</strain>
    </source>
</reference>
<dbReference type="Pfam" id="PF02518">
    <property type="entry name" value="HATPase_c"/>
    <property type="match status" value="1"/>
</dbReference>